<comment type="catalytic activity">
    <reaction evidence="1">
        <text>ATP + protein L-histidine = ADP + protein N-phospho-L-histidine.</text>
        <dbReference type="EC" id="2.7.13.3"/>
    </reaction>
</comment>
<dbReference type="InterPro" id="IPR000014">
    <property type="entry name" value="PAS"/>
</dbReference>
<evidence type="ECO:0000256" key="4">
    <source>
        <dbReference type="ARBA" id="ARBA00022741"/>
    </source>
</evidence>
<dbReference type="PANTHER" id="PTHR44936">
    <property type="entry name" value="SENSOR PROTEIN CREC"/>
    <property type="match status" value="1"/>
</dbReference>
<dbReference type="SUPFAM" id="SSF55785">
    <property type="entry name" value="PYP-like sensor domain (PAS domain)"/>
    <property type="match status" value="1"/>
</dbReference>
<dbReference type="InterPro" id="IPR035965">
    <property type="entry name" value="PAS-like_dom_sf"/>
</dbReference>
<keyword evidence="6 9" id="KW-0067">ATP-binding</keyword>
<dbReference type="InterPro" id="IPR031623">
    <property type="entry name" value="HisKA_4TM"/>
</dbReference>
<evidence type="ECO:0000256" key="6">
    <source>
        <dbReference type="ARBA" id="ARBA00022840"/>
    </source>
</evidence>
<keyword evidence="4" id="KW-0547">Nucleotide-binding</keyword>
<dbReference type="InterPro" id="IPR050980">
    <property type="entry name" value="2C_sensor_his_kinase"/>
</dbReference>
<reference evidence="9" key="1">
    <citation type="submission" date="2022-04" db="EMBL/GenBank/DDBJ databases">
        <title>Halocatena sp. nov., isolated from a salt lake.</title>
        <authorList>
            <person name="Cui H.-L."/>
        </authorList>
    </citation>
    <scope>NUCLEOTIDE SEQUENCE</scope>
    <source>
        <strain evidence="9">AD-1</strain>
    </source>
</reference>
<evidence type="ECO:0000256" key="3">
    <source>
        <dbReference type="ARBA" id="ARBA00022679"/>
    </source>
</evidence>
<keyword evidence="7" id="KW-0472">Membrane</keyword>
<evidence type="ECO:0000256" key="7">
    <source>
        <dbReference type="SAM" id="Phobius"/>
    </source>
</evidence>
<evidence type="ECO:0000256" key="2">
    <source>
        <dbReference type="ARBA" id="ARBA00012438"/>
    </source>
</evidence>
<keyword evidence="7" id="KW-1133">Transmembrane helix</keyword>
<dbReference type="EC" id="2.7.13.3" evidence="2"/>
<feature type="transmembrane region" description="Helical" evidence="7">
    <location>
        <begin position="113"/>
        <end position="135"/>
    </location>
</feature>
<dbReference type="Pfam" id="PF13188">
    <property type="entry name" value="PAS_8"/>
    <property type="match status" value="1"/>
</dbReference>
<dbReference type="Proteomes" id="UP000831768">
    <property type="component" value="Chromosome"/>
</dbReference>
<dbReference type="CDD" id="cd00075">
    <property type="entry name" value="HATPase"/>
    <property type="match status" value="1"/>
</dbReference>
<sequence>MTNRLGRRDRLWRWGSAIIIGGCGVVTGAIQGLHFVTDSPESLPTIAYSIVLPLCLSVGLIAAGWWTGRSNLPAPYTLRIASWSIAGGGVFSVSGGMMIRYQQSMGIILSDQLFVIINVITGGMAIGFAFGLYAIRIKRQATQLDRYQHRLERERDRFVALFDNLPDPVVQYDLTDDTAVIRVVNPAFERLFDVDGTAAHGTPVRQHLVLSNLEQSAIDLDATLHADTVVQHEVRLKTAVGIRDFRLLVIPPQVATEQTGHIIAADITDRNQHVRRLEVLNRVLRHDLRNAAGIILGSTDLLNERLSEQTQVETIYEAASDLVELSDTVGEIENALDCDQRTNGPIALREVLTSCIEQANDDYPDADVRLDSCVDGQIPVIANDRIDVALENIIENAVEHNDSDQPAVSITVSNKISDFVSIEIADNGPGIPKRERNVIEQGSESQHHHSLGLGLWFVNWIVVDSGGNVTFDDNEPRGSIVTIHLPSATLDHQPPTPSTNIPSE</sequence>
<evidence type="ECO:0000256" key="5">
    <source>
        <dbReference type="ARBA" id="ARBA00022777"/>
    </source>
</evidence>
<dbReference type="PROSITE" id="PS50109">
    <property type="entry name" value="HIS_KIN"/>
    <property type="match status" value="1"/>
</dbReference>
<dbReference type="InterPro" id="IPR004358">
    <property type="entry name" value="Sig_transdc_His_kin-like_C"/>
</dbReference>
<dbReference type="EMBL" id="CP096019">
    <property type="protein sequence ID" value="UPM43085.1"/>
    <property type="molecule type" value="Genomic_DNA"/>
</dbReference>
<feature type="transmembrane region" description="Helical" evidence="7">
    <location>
        <begin position="46"/>
        <end position="68"/>
    </location>
</feature>
<accession>A0A8U0A1Q5</accession>
<evidence type="ECO:0000259" key="8">
    <source>
        <dbReference type="PROSITE" id="PS50109"/>
    </source>
</evidence>
<gene>
    <name evidence="9" type="ORF">MW046_01225</name>
</gene>
<evidence type="ECO:0000256" key="1">
    <source>
        <dbReference type="ARBA" id="ARBA00000085"/>
    </source>
</evidence>
<dbReference type="GO" id="GO:0005524">
    <property type="term" value="F:ATP binding"/>
    <property type="evidence" value="ECO:0007669"/>
    <property type="project" value="UniProtKB-KW"/>
</dbReference>
<dbReference type="Gene3D" id="3.30.565.10">
    <property type="entry name" value="Histidine kinase-like ATPase, C-terminal domain"/>
    <property type="match status" value="1"/>
</dbReference>
<proteinExistence type="predicted"/>
<dbReference type="AlphaFoldDB" id="A0A8U0A1Q5"/>
<dbReference type="RefSeq" id="WP_247993755.1">
    <property type="nucleotide sequence ID" value="NZ_CP096019.1"/>
</dbReference>
<dbReference type="GO" id="GO:0004673">
    <property type="term" value="F:protein histidine kinase activity"/>
    <property type="evidence" value="ECO:0007669"/>
    <property type="project" value="UniProtKB-EC"/>
</dbReference>
<evidence type="ECO:0000313" key="9">
    <source>
        <dbReference type="EMBL" id="UPM43085.1"/>
    </source>
</evidence>
<dbReference type="GeneID" id="71926626"/>
<dbReference type="SMART" id="SM00387">
    <property type="entry name" value="HATPase_c"/>
    <property type="match status" value="1"/>
</dbReference>
<name>A0A8U0A1Q5_9EURY</name>
<keyword evidence="7" id="KW-0812">Transmembrane</keyword>
<dbReference type="KEGG" id="haad:MW046_01225"/>
<keyword evidence="10" id="KW-1185">Reference proteome</keyword>
<keyword evidence="5" id="KW-0418">Kinase</keyword>
<protein>
    <recommendedName>
        <fullName evidence="2">histidine kinase</fullName>
        <ecNumber evidence="2">2.7.13.3</ecNumber>
    </recommendedName>
</protein>
<dbReference type="InterPro" id="IPR003594">
    <property type="entry name" value="HATPase_dom"/>
</dbReference>
<dbReference type="SUPFAM" id="SSF55874">
    <property type="entry name" value="ATPase domain of HSP90 chaperone/DNA topoisomerase II/histidine kinase"/>
    <property type="match status" value="1"/>
</dbReference>
<dbReference type="Pfam" id="PF02518">
    <property type="entry name" value="HATPase_c"/>
    <property type="match status" value="1"/>
</dbReference>
<feature type="domain" description="Histidine kinase" evidence="8">
    <location>
        <begin position="283"/>
        <end position="489"/>
    </location>
</feature>
<evidence type="ECO:0000313" key="10">
    <source>
        <dbReference type="Proteomes" id="UP000831768"/>
    </source>
</evidence>
<keyword evidence="3" id="KW-0808">Transferase</keyword>
<dbReference type="Gene3D" id="3.30.450.20">
    <property type="entry name" value="PAS domain"/>
    <property type="match status" value="1"/>
</dbReference>
<dbReference type="PRINTS" id="PR00344">
    <property type="entry name" value="BCTRLSENSOR"/>
</dbReference>
<dbReference type="PANTHER" id="PTHR44936:SF10">
    <property type="entry name" value="SENSOR PROTEIN RSTB"/>
    <property type="match status" value="1"/>
</dbReference>
<dbReference type="InterPro" id="IPR036890">
    <property type="entry name" value="HATPase_C_sf"/>
</dbReference>
<feature type="transmembrane region" description="Helical" evidence="7">
    <location>
        <begin position="12"/>
        <end position="34"/>
    </location>
</feature>
<dbReference type="InterPro" id="IPR005467">
    <property type="entry name" value="His_kinase_dom"/>
</dbReference>
<feature type="transmembrane region" description="Helical" evidence="7">
    <location>
        <begin position="80"/>
        <end position="101"/>
    </location>
</feature>
<dbReference type="Pfam" id="PF16926">
    <property type="entry name" value="HisKA_4TM"/>
    <property type="match status" value="1"/>
</dbReference>
<organism evidence="9 10">
    <name type="scientific">Halocatena salina</name>
    <dbReference type="NCBI Taxonomy" id="2934340"/>
    <lineage>
        <taxon>Archaea</taxon>
        <taxon>Methanobacteriati</taxon>
        <taxon>Methanobacteriota</taxon>
        <taxon>Stenosarchaea group</taxon>
        <taxon>Halobacteria</taxon>
        <taxon>Halobacteriales</taxon>
        <taxon>Natronomonadaceae</taxon>
        <taxon>Halocatena</taxon>
    </lineage>
</organism>